<keyword evidence="5" id="KW-1185">Reference proteome</keyword>
<dbReference type="PROSITE" id="PS00745">
    <property type="entry name" value="RF_PROK_I"/>
    <property type="match status" value="1"/>
</dbReference>
<comment type="caution">
    <text evidence="4">The sequence shown here is derived from an EMBL/GenBank/DDBJ whole genome shotgun (WGS) entry which is preliminary data.</text>
</comment>
<feature type="compositionally biased region" description="Basic and acidic residues" evidence="2">
    <location>
        <begin position="126"/>
        <end position="138"/>
    </location>
</feature>
<evidence type="ECO:0000313" key="5">
    <source>
        <dbReference type="Proteomes" id="UP001319200"/>
    </source>
</evidence>
<dbReference type="GO" id="GO:0004045">
    <property type="term" value="F:peptidyl-tRNA hydrolase activity"/>
    <property type="evidence" value="ECO:0007669"/>
    <property type="project" value="UniProtKB-EC"/>
</dbReference>
<dbReference type="InterPro" id="IPR045853">
    <property type="entry name" value="Pep_chain_release_fac_I_sf"/>
</dbReference>
<evidence type="ECO:0000256" key="1">
    <source>
        <dbReference type="ARBA" id="ARBA00010835"/>
    </source>
</evidence>
<dbReference type="PANTHER" id="PTHR47814:SF1">
    <property type="entry name" value="PEPTIDYL-TRNA HYDROLASE ARFB"/>
    <property type="match status" value="1"/>
</dbReference>
<dbReference type="GO" id="GO:0043022">
    <property type="term" value="F:ribosome binding"/>
    <property type="evidence" value="ECO:0007669"/>
    <property type="project" value="TreeGrafter"/>
</dbReference>
<dbReference type="GO" id="GO:0072344">
    <property type="term" value="P:rescue of stalled ribosome"/>
    <property type="evidence" value="ECO:0007669"/>
    <property type="project" value="TreeGrafter"/>
</dbReference>
<reference evidence="4 5" key="1">
    <citation type="submission" date="2021-05" db="EMBL/GenBank/DDBJ databases">
        <title>A Polyphasic approach of four new species of the genus Ohtaekwangia: Ohtaekwangia histidinii sp. nov., Ohtaekwangia cretensis sp. nov., Ohtaekwangia indiensis sp. nov., Ohtaekwangia reichenbachii sp. nov. from diverse environment.</title>
        <authorList>
            <person name="Octaviana S."/>
        </authorList>
    </citation>
    <scope>NUCLEOTIDE SEQUENCE [LARGE SCALE GENOMIC DNA]</scope>
    <source>
        <strain evidence="4 5">PWU4</strain>
    </source>
</reference>
<feature type="domain" description="Prokaryotic-type class I peptide chain release factors" evidence="3">
    <location>
        <begin position="22"/>
        <end position="38"/>
    </location>
</feature>
<dbReference type="AlphaFoldDB" id="A0AAP2DT82"/>
<gene>
    <name evidence="4" type="primary">arfB</name>
    <name evidence="4" type="ORF">KK083_27180</name>
</gene>
<sequence>MATQRSITASLLGNELVFTTSRSSGPGGQNVNKVETKVTVKFDVMKSLVLTPEEREVILKKLHSKITTEGVLVISSQDSRSQLQNKEAVIAKLEAALAKAFEKKKARKATKPSKSATQDRIRKKKQQGEKKKWRQRPE</sequence>
<feature type="region of interest" description="Disordered" evidence="2">
    <location>
        <begin position="102"/>
        <end position="138"/>
    </location>
</feature>
<dbReference type="EC" id="3.1.1.29" evidence="4"/>
<dbReference type="Gene3D" id="3.30.160.20">
    <property type="match status" value="1"/>
</dbReference>
<accession>A0AAP2DT82</accession>
<evidence type="ECO:0000313" key="4">
    <source>
        <dbReference type="EMBL" id="MBT1700602.1"/>
    </source>
</evidence>
<keyword evidence="4" id="KW-0378">Hydrolase</keyword>
<evidence type="ECO:0000256" key="2">
    <source>
        <dbReference type="SAM" id="MobiDB-lite"/>
    </source>
</evidence>
<feature type="compositionally biased region" description="Basic residues" evidence="2">
    <location>
        <begin position="102"/>
        <end position="111"/>
    </location>
</feature>
<proteinExistence type="inferred from homology"/>
<dbReference type="RefSeq" id="WP_254169292.1">
    <property type="nucleotide sequence ID" value="NZ_JAHESF010000044.1"/>
</dbReference>
<organism evidence="4 5">
    <name type="scientific">Chryseosolibacter histidini</name>
    <dbReference type="NCBI Taxonomy" id="2782349"/>
    <lineage>
        <taxon>Bacteria</taxon>
        <taxon>Pseudomonadati</taxon>
        <taxon>Bacteroidota</taxon>
        <taxon>Cytophagia</taxon>
        <taxon>Cytophagales</taxon>
        <taxon>Chryseotaleaceae</taxon>
        <taxon>Chryseosolibacter</taxon>
    </lineage>
</organism>
<dbReference type="Pfam" id="PF00472">
    <property type="entry name" value="RF-1"/>
    <property type="match status" value="1"/>
</dbReference>
<name>A0AAP2DT82_9BACT</name>
<dbReference type="InterPro" id="IPR000352">
    <property type="entry name" value="Pep_chain_release_fac_I"/>
</dbReference>
<dbReference type="Proteomes" id="UP001319200">
    <property type="component" value="Unassembled WGS sequence"/>
</dbReference>
<dbReference type="EMBL" id="JAHESF010000044">
    <property type="protein sequence ID" value="MBT1700602.1"/>
    <property type="molecule type" value="Genomic_DNA"/>
</dbReference>
<evidence type="ECO:0000259" key="3">
    <source>
        <dbReference type="PROSITE" id="PS00745"/>
    </source>
</evidence>
<dbReference type="SUPFAM" id="SSF75620">
    <property type="entry name" value="Release factor"/>
    <property type="match status" value="1"/>
</dbReference>
<dbReference type="NCBIfam" id="NF006718">
    <property type="entry name" value="PRK09256.1"/>
    <property type="match status" value="1"/>
</dbReference>
<dbReference type="PANTHER" id="PTHR47814">
    <property type="entry name" value="PEPTIDYL-TRNA HYDROLASE ARFB"/>
    <property type="match status" value="1"/>
</dbReference>
<protein>
    <submittedName>
        <fullName evidence="4">Aminoacyl-tRNA hydrolase</fullName>
        <ecNumber evidence="4">3.1.1.29</ecNumber>
    </submittedName>
</protein>
<dbReference type="GO" id="GO:0003747">
    <property type="term" value="F:translation release factor activity"/>
    <property type="evidence" value="ECO:0007669"/>
    <property type="project" value="InterPro"/>
</dbReference>
<comment type="similarity">
    <text evidence="1">Belongs to the prokaryotic/mitochondrial release factor family.</text>
</comment>